<comment type="subcellular location">
    <subcellularLocation>
        <location evidence="1">Endomembrane system</location>
        <topology evidence="1">Multi-pass membrane protein</topology>
    </subcellularLocation>
</comment>
<evidence type="ECO:0000256" key="3">
    <source>
        <dbReference type="ARBA" id="ARBA00022989"/>
    </source>
</evidence>
<dbReference type="PANTHER" id="PTHR21624">
    <property type="entry name" value="STEROL DESATURASE-RELATED PROTEIN"/>
    <property type="match status" value="1"/>
</dbReference>
<gene>
    <name evidence="9" type="ORF">ENN50_06335</name>
</gene>
<accession>A0A831SUU7</accession>
<evidence type="ECO:0000256" key="5">
    <source>
        <dbReference type="ARBA" id="ARBA00023098"/>
    </source>
</evidence>
<evidence type="ECO:0000256" key="6">
    <source>
        <dbReference type="ARBA" id="ARBA00023136"/>
    </source>
</evidence>
<dbReference type="Proteomes" id="UP000886335">
    <property type="component" value="Unassembled WGS sequence"/>
</dbReference>
<dbReference type="EMBL" id="DSBW01000141">
    <property type="protein sequence ID" value="HED31288.1"/>
    <property type="molecule type" value="Genomic_DNA"/>
</dbReference>
<evidence type="ECO:0000313" key="9">
    <source>
        <dbReference type="EMBL" id="HED31288.1"/>
    </source>
</evidence>
<keyword evidence="4" id="KW-0560">Oxidoreductase</keyword>
<dbReference type="GO" id="GO:0005506">
    <property type="term" value="F:iron ion binding"/>
    <property type="evidence" value="ECO:0007669"/>
    <property type="project" value="InterPro"/>
</dbReference>
<comment type="caution">
    <text evidence="9">The sequence shown here is derived from an EMBL/GenBank/DDBJ whole genome shotgun (WGS) entry which is preliminary data.</text>
</comment>
<feature type="transmembrane region" description="Helical" evidence="7">
    <location>
        <begin position="6"/>
        <end position="29"/>
    </location>
</feature>
<feature type="transmembrane region" description="Helical" evidence="7">
    <location>
        <begin position="41"/>
        <end position="62"/>
    </location>
</feature>
<dbReference type="GO" id="GO:0006643">
    <property type="term" value="P:membrane lipid metabolic process"/>
    <property type="evidence" value="ECO:0007669"/>
    <property type="project" value="TreeGrafter"/>
</dbReference>
<dbReference type="Pfam" id="PF04116">
    <property type="entry name" value="FA_hydroxylase"/>
    <property type="match status" value="1"/>
</dbReference>
<evidence type="ECO:0000256" key="7">
    <source>
        <dbReference type="SAM" id="Phobius"/>
    </source>
</evidence>
<feature type="domain" description="Fatty acid hydroxylase" evidence="8">
    <location>
        <begin position="86"/>
        <end position="222"/>
    </location>
</feature>
<protein>
    <submittedName>
        <fullName evidence="9">Sterol desaturase family protein</fullName>
    </submittedName>
</protein>
<feature type="transmembrane region" description="Helical" evidence="7">
    <location>
        <begin position="143"/>
        <end position="162"/>
    </location>
</feature>
<dbReference type="GO" id="GO:0012505">
    <property type="term" value="C:endomembrane system"/>
    <property type="evidence" value="ECO:0007669"/>
    <property type="project" value="UniProtKB-SubCell"/>
</dbReference>
<dbReference type="InterPro" id="IPR051689">
    <property type="entry name" value="Sterol_desaturase/TMEM195"/>
</dbReference>
<name>A0A831SUU7_PROAE</name>
<evidence type="ECO:0000259" key="8">
    <source>
        <dbReference type="Pfam" id="PF04116"/>
    </source>
</evidence>
<keyword evidence="3 7" id="KW-1133">Transmembrane helix</keyword>
<dbReference type="GO" id="GO:0016020">
    <property type="term" value="C:membrane"/>
    <property type="evidence" value="ECO:0007669"/>
    <property type="project" value="GOC"/>
</dbReference>
<evidence type="ECO:0000256" key="2">
    <source>
        <dbReference type="ARBA" id="ARBA00022692"/>
    </source>
</evidence>
<organism evidence="9">
    <name type="scientific">Prosthecochloris aestuarii</name>
    <dbReference type="NCBI Taxonomy" id="1102"/>
    <lineage>
        <taxon>Bacteria</taxon>
        <taxon>Pseudomonadati</taxon>
        <taxon>Chlorobiota</taxon>
        <taxon>Chlorobiia</taxon>
        <taxon>Chlorobiales</taxon>
        <taxon>Chlorobiaceae</taxon>
        <taxon>Prosthecochloris</taxon>
    </lineage>
</organism>
<keyword evidence="5" id="KW-0443">Lipid metabolism</keyword>
<evidence type="ECO:0000256" key="4">
    <source>
        <dbReference type="ARBA" id="ARBA00023002"/>
    </source>
</evidence>
<reference evidence="9" key="1">
    <citation type="journal article" date="2020" name="mSystems">
        <title>Genome- and Community-Level Interaction Insights into Carbon Utilization and Element Cycling Functions of Hydrothermarchaeota in Hydrothermal Sediment.</title>
        <authorList>
            <person name="Zhou Z."/>
            <person name="Liu Y."/>
            <person name="Xu W."/>
            <person name="Pan J."/>
            <person name="Luo Z.H."/>
            <person name="Li M."/>
        </authorList>
    </citation>
    <scope>NUCLEOTIDE SEQUENCE [LARGE SCALE GENOMIC DNA]</scope>
    <source>
        <strain evidence="9">SpSt-1181</strain>
    </source>
</reference>
<dbReference type="AlphaFoldDB" id="A0A831SUU7"/>
<dbReference type="InterPro" id="IPR006694">
    <property type="entry name" value="Fatty_acid_hydroxylase"/>
</dbReference>
<dbReference type="GO" id="GO:0008610">
    <property type="term" value="P:lipid biosynthetic process"/>
    <property type="evidence" value="ECO:0007669"/>
    <property type="project" value="InterPro"/>
</dbReference>
<dbReference type="PANTHER" id="PTHR21624:SF1">
    <property type="entry name" value="ALKYLGLYCEROL MONOOXYGENASE"/>
    <property type="match status" value="1"/>
</dbReference>
<keyword evidence="6 7" id="KW-0472">Membrane</keyword>
<evidence type="ECO:0000256" key="1">
    <source>
        <dbReference type="ARBA" id="ARBA00004127"/>
    </source>
</evidence>
<dbReference type="GO" id="GO:0050479">
    <property type="term" value="F:glyceryl-ether monooxygenase activity"/>
    <property type="evidence" value="ECO:0007669"/>
    <property type="project" value="TreeGrafter"/>
</dbReference>
<feature type="transmembrane region" description="Helical" evidence="7">
    <location>
        <begin position="82"/>
        <end position="99"/>
    </location>
</feature>
<sequence>MNPLQTTSYAVTVSLGLLFWALEGLLPFFKGRRRRGKHASLNLSIAGLNLLVLLPSGILMALVLHEANSLWPGIRGLDIPPLAQTALVLAGIDLWMYAWHRMNHKNDFLWRFHSVHHSDPDLDVTTAWRFHIMKILFSETLRYPVFILLGAGIGDLVLYTMLMTPVIEFHHSNIRIPSGADRLLRVIIPTPLMHRLHHSTIRAEHDSNYGSMLSIWDRMFGSFQLKENIGQMPLGLINESGPGQQRLTALLTRPFRN</sequence>
<keyword evidence="2 7" id="KW-0812">Transmembrane</keyword>
<proteinExistence type="predicted"/>